<protein>
    <submittedName>
        <fullName evidence="2">Alpha/beta hydrolase</fullName>
    </submittedName>
</protein>
<dbReference type="Gene3D" id="3.40.50.1820">
    <property type="entry name" value="alpha/beta hydrolase"/>
    <property type="match status" value="1"/>
</dbReference>
<gene>
    <name evidence="2" type="ORF">GCM10022287_01590</name>
</gene>
<dbReference type="Proteomes" id="UP001501079">
    <property type="component" value="Unassembled WGS sequence"/>
</dbReference>
<proteinExistence type="predicted"/>
<dbReference type="Pfam" id="PF00561">
    <property type="entry name" value="Abhydrolase_1"/>
    <property type="match status" value="1"/>
</dbReference>
<dbReference type="PRINTS" id="PR00111">
    <property type="entry name" value="ABHYDROLASE"/>
</dbReference>
<dbReference type="PANTHER" id="PTHR43798">
    <property type="entry name" value="MONOACYLGLYCEROL LIPASE"/>
    <property type="match status" value="1"/>
</dbReference>
<sequence length="275" mass="29747">MSVAVFRVRAVHSETRGEGTPLVLIHGFGVDHRILLPLDETIAAHGGWRRIYVDLPGMGQTPIGEVASTEDVARALTDAVREAVGDEPFAVLGNSYGGMLARRLAHDFGEQVLGLATLAGVFVAKHGARTAPPRTVLHEEPALFDGVPEKTATGYRDFAVWQSAAGLANYVETVEPGVEAIDQPALERIAQNYAFDVEPEDAASGPFTKPALFVVGRQDEVVGYVDAWRRLEHYPRASFLVLDAAGHNIIGEQFGLVGAAVTEWLERIRRDSASR</sequence>
<organism evidence="2 3">
    <name type="scientific">Gryllotalpicola koreensis</name>
    <dbReference type="NCBI Taxonomy" id="993086"/>
    <lineage>
        <taxon>Bacteria</taxon>
        <taxon>Bacillati</taxon>
        <taxon>Actinomycetota</taxon>
        <taxon>Actinomycetes</taxon>
        <taxon>Micrococcales</taxon>
        <taxon>Microbacteriaceae</taxon>
        <taxon>Gryllotalpicola</taxon>
    </lineage>
</organism>
<reference evidence="3" key="1">
    <citation type="journal article" date="2019" name="Int. J. Syst. Evol. Microbiol.">
        <title>The Global Catalogue of Microorganisms (GCM) 10K type strain sequencing project: providing services to taxonomists for standard genome sequencing and annotation.</title>
        <authorList>
            <consortium name="The Broad Institute Genomics Platform"/>
            <consortium name="The Broad Institute Genome Sequencing Center for Infectious Disease"/>
            <person name="Wu L."/>
            <person name="Ma J."/>
        </authorList>
    </citation>
    <scope>NUCLEOTIDE SEQUENCE [LARGE SCALE GENOMIC DNA]</scope>
    <source>
        <strain evidence="3">JCM 17591</strain>
    </source>
</reference>
<comment type="caution">
    <text evidence="2">The sequence shown here is derived from an EMBL/GenBank/DDBJ whole genome shotgun (WGS) entry which is preliminary data.</text>
</comment>
<dbReference type="InterPro" id="IPR000073">
    <property type="entry name" value="AB_hydrolase_1"/>
</dbReference>
<keyword evidence="3" id="KW-1185">Reference proteome</keyword>
<dbReference type="GO" id="GO:0016787">
    <property type="term" value="F:hydrolase activity"/>
    <property type="evidence" value="ECO:0007669"/>
    <property type="project" value="UniProtKB-KW"/>
</dbReference>
<dbReference type="InterPro" id="IPR050266">
    <property type="entry name" value="AB_hydrolase_sf"/>
</dbReference>
<accession>A0ABP7ZQ17</accession>
<name>A0ABP7ZQ17_9MICO</name>
<evidence type="ECO:0000313" key="2">
    <source>
        <dbReference type="EMBL" id="GAA4167677.1"/>
    </source>
</evidence>
<dbReference type="PANTHER" id="PTHR43798:SF6">
    <property type="entry name" value="HYDROLASE, PUTATIVE (AFU_ORTHOLOGUE AFUA_4G13070)-RELATED"/>
    <property type="match status" value="1"/>
</dbReference>
<evidence type="ECO:0000313" key="3">
    <source>
        <dbReference type="Proteomes" id="UP001501079"/>
    </source>
</evidence>
<dbReference type="SUPFAM" id="SSF53474">
    <property type="entry name" value="alpha/beta-Hydrolases"/>
    <property type="match status" value="1"/>
</dbReference>
<feature type="domain" description="AB hydrolase-1" evidence="1">
    <location>
        <begin position="21"/>
        <end position="175"/>
    </location>
</feature>
<keyword evidence="2" id="KW-0378">Hydrolase</keyword>
<dbReference type="InterPro" id="IPR029058">
    <property type="entry name" value="AB_hydrolase_fold"/>
</dbReference>
<dbReference type="EMBL" id="BAABBW010000001">
    <property type="protein sequence ID" value="GAA4167677.1"/>
    <property type="molecule type" value="Genomic_DNA"/>
</dbReference>
<evidence type="ECO:0000259" key="1">
    <source>
        <dbReference type="Pfam" id="PF00561"/>
    </source>
</evidence>